<protein>
    <submittedName>
        <fullName evidence="2">Uncharacterized protein</fullName>
    </submittedName>
</protein>
<dbReference type="AlphaFoldDB" id="A0A9P9D207"/>
<evidence type="ECO:0000256" key="1">
    <source>
        <dbReference type="SAM" id="MobiDB-lite"/>
    </source>
</evidence>
<dbReference type="OrthoDB" id="5050998at2759"/>
<accession>A0A9P9D207</accession>
<organism evidence="2 3">
    <name type="scientific">Dactylonectria macrodidyma</name>
    <dbReference type="NCBI Taxonomy" id="307937"/>
    <lineage>
        <taxon>Eukaryota</taxon>
        <taxon>Fungi</taxon>
        <taxon>Dikarya</taxon>
        <taxon>Ascomycota</taxon>
        <taxon>Pezizomycotina</taxon>
        <taxon>Sordariomycetes</taxon>
        <taxon>Hypocreomycetidae</taxon>
        <taxon>Hypocreales</taxon>
        <taxon>Nectriaceae</taxon>
        <taxon>Dactylonectria</taxon>
    </lineage>
</organism>
<evidence type="ECO:0000313" key="3">
    <source>
        <dbReference type="Proteomes" id="UP000738349"/>
    </source>
</evidence>
<sequence>MTKNWYPRFYQHHPELRKTFLKAVDKAQKAFEASDLKDINTFFSDLKDMIYDHNIGPSEIWNEDECGIRIRCLRECIQVLICCTIRSQRPKVINPSNRESLDMTENRPRYQTLETQRKEHNEVLSQRPKRAFFEA</sequence>
<feature type="region of interest" description="Disordered" evidence="1">
    <location>
        <begin position="94"/>
        <end position="135"/>
    </location>
</feature>
<dbReference type="Proteomes" id="UP000738349">
    <property type="component" value="Unassembled WGS sequence"/>
</dbReference>
<comment type="caution">
    <text evidence="2">The sequence shown here is derived from an EMBL/GenBank/DDBJ whole genome shotgun (WGS) entry which is preliminary data.</text>
</comment>
<evidence type="ECO:0000313" key="2">
    <source>
        <dbReference type="EMBL" id="KAH7111231.1"/>
    </source>
</evidence>
<gene>
    <name evidence="2" type="ORF">EDB81DRAFT_894501</name>
</gene>
<keyword evidence="3" id="KW-1185">Reference proteome</keyword>
<name>A0A9P9D207_9HYPO</name>
<reference evidence="2" key="1">
    <citation type="journal article" date="2021" name="Nat. Commun.">
        <title>Genetic determinants of endophytism in the Arabidopsis root mycobiome.</title>
        <authorList>
            <person name="Mesny F."/>
            <person name="Miyauchi S."/>
            <person name="Thiergart T."/>
            <person name="Pickel B."/>
            <person name="Atanasova L."/>
            <person name="Karlsson M."/>
            <person name="Huettel B."/>
            <person name="Barry K.W."/>
            <person name="Haridas S."/>
            <person name="Chen C."/>
            <person name="Bauer D."/>
            <person name="Andreopoulos W."/>
            <person name="Pangilinan J."/>
            <person name="LaButti K."/>
            <person name="Riley R."/>
            <person name="Lipzen A."/>
            <person name="Clum A."/>
            <person name="Drula E."/>
            <person name="Henrissat B."/>
            <person name="Kohler A."/>
            <person name="Grigoriev I.V."/>
            <person name="Martin F.M."/>
            <person name="Hacquard S."/>
        </authorList>
    </citation>
    <scope>NUCLEOTIDE SEQUENCE</scope>
    <source>
        <strain evidence="2">MPI-CAGE-AT-0147</strain>
    </source>
</reference>
<proteinExistence type="predicted"/>
<feature type="compositionally biased region" description="Basic and acidic residues" evidence="1">
    <location>
        <begin position="99"/>
        <end position="108"/>
    </location>
</feature>
<dbReference type="EMBL" id="JAGMUV010000042">
    <property type="protein sequence ID" value="KAH7111231.1"/>
    <property type="molecule type" value="Genomic_DNA"/>
</dbReference>